<dbReference type="OrthoDB" id="64419at2759"/>
<reference evidence="2 3" key="1">
    <citation type="journal article" date="2011" name="Proc. Natl. Acad. Sci. U.S.A.">
        <title>Niche of harmful alga Aureococcus anophagefferens revealed through ecogenomics.</title>
        <authorList>
            <person name="Gobler C.J."/>
            <person name="Berry D.L."/>
            <person name="Dyhrman S.T."/>
            <person name="Wilhelm S.W."/>
            <person name="Salamov A."/>
            <person name="Lobanov A.V."/>
            <person name="Zhang Y."/>
            <person name="Collier J.L."/>
            <person name="Wurch L.L."/>
            <person name="Kustka A.B."/>
            <person name="Dill B.D."/>
            <person name="Shah M."/>
            <person name="VerBerkmoes N.C."/>
            <person name="Kuo A."/>
            <person name="Terry A."/>
            <person name="Pangilinan J."/>
            <person name="Lindquist E.A."/>
            <person name="Lucas S."/>
            <person name="Paulsen I.T."/>
            <person name="Hattenrath-Lehmann T.K."/>
            <person name="Talmage S.C."/>
            <person name="Walker E.A."/>
            <person name="Koch F."/>
            <person name="Burson A.M."/>
            <person name="Marcoval M.A."/>
            <person name="Tang Y.Z."/>
            <person name="Lecleir G.R."/>
            <person name="Coyne K.J."/>
            <person name="Berg G.M."/>
            <person name="Bertrand E.M."/>
            <person name="Saito M.A."/>
            <person name="Gladyshev V.N."/>
            <person name="Grigoriev I.V."/>
        </authorList>
    </citation>
    <scope>NUCLEOTIDE SEQUENCE [LARGE SCALE GENOMIC DNA]</scope>
    <source>
        <strain evidence="3">CCMP 1984</strain>
    </source>
</reference>
<gene>
    <name evidence="2" type="ORF">AURANDRAFT_24301</name>
</gene>
<evidence type="ECO:0000313" key="3">
    <source>
        <dbReference type="Proteomes" id="UP000002729"/>
    </source>
</evidence>
<evidence type="ECO:0000313" key="2">
    <source>
        <dbReference type="EMBL" id="EGB09498.1"/>
    </source>
</evidence>
<name>F0Y5I5_AURAN</name>
<dbReference type="Gene3D" id="1.25.40.10">
    <property type="entry name" value="Tetratricopeptide repeat domain"/>
    <property type="match status" value="2"/>
</dbReference>
<dbReference type="Proteomes" id="UP000002729">
    <property type="component" value="Unassembled WGS sequence"/>
</dbReference>
<dbReference type="SMART" id="SM00671">
    <property type="entry name" value="SEL1"/>
    <property type="match status" value="9"/>
</dbReference>
<dbReference type="InParanoid" id="F0Y5I5"/>
<dbReference type="InterPro" id="IPR011990">
    <property type="entry name" value="TPR-like_helical_dom_sf"/>
</dbReference>
<feature type="non-terminal residue" evidence="2">
    <location>
        <position position="1"/>
    </location>
</feature>
<dbReference type="InterPro" id="IPR006597">
    <property type="entry name" value="Sel1-like"/>
</dbReference>
<dbReference type="RefSeq" id="XP_009035562.1">
    <property type="nucleotide sequence ID" value="XM_009037314.1"/>
</dbReference>
<comment type="similarity">
    <text evidence="1">Belongs to the sel-1 family.</text>
</comment>
<sequence length="391" mass="43321">RSDKKAVKLYKRAVELGDVDATLNLGYAYEKGLAVKMDLKKGVQLYRMAADRGHARAQCNLATMLRDESSDESQREAFEYYMLSAAQGYTDAIYMVGCCYVHGSGTEVDLREAFEYLKLSAAQGFTNALYHVGFCYVHGAGTEIDLAEAKRWFERAAAKGQKESIHALEILAQHSIEKKAVKLYKRAAELGDVIAMLNLGCSYDHGGGVKMNKKKALQLYRMAADRGHASAQCNLGHMLLDGGSDESQREAFEYLKLSAAQGFTHAIYQVGFCYVNGEGTETDLAEAKRWFERAAAKGHKDAIRGLEVLLDEGSDESQREAFKYYMLSAARGFTDAIYMVGQCHVNGEGTEVDLVEGKRWFERAAAKGDKDAVEALEEVLEMLEELARHGT</sequence>
<dbReference type="KEGG" id="aaf:AURANDRAFT_24301"/>
<dbReference type="PANTHER" id="PTHR11102:SF160">
    <property type="entry name" value="ERAD-ASSOCIATED E3 UBIQUITIN-PROTEIN LIGASE COMPONENT HRD3"/>
    <property type="match status" value="1"/>
</dbReference>
<dbReference type="OMA" id="AENNHAK"/>
<dbReference type="SUPFAM" id="SSF81901">
    <property type="entry name" value="HCP-like"/>
    <property type="match status" value="3"/>
</dbReference>
<dbReference type="InterPro" id="IPR050767">
    <property type="entry name" value="Sel1_AlgK"/>
</dbReference>
<dbReference type="EMBL" id="GL833125">
    <property type="protein sequence ID" value="EGB09498.1"/>
    <property type="molecule type" value="Genomic_DNA"/>
</dbReference>
<dbReference type="AlphaFoldDB" id="F0Y5I5"/>
<keyword evidence="3" id="KW-1185">Reference proteome</keyword>
<protein>
    <submittedName>
        <fullName evidence="2">Uncharacterized protein</fullName>
    </submittedName>
</protein>
<proteinExistence type="inferred from homology"/>
<dbReference type="GeneID" id="20219889"/>
<dbReference type="eggNOG" id="KOG1550">
    <property type="taxonomic scope" value="Eukaryota"/>
</dbReference>
<organism evidence="3">
    <name type="scientific">Aureococcus anophagefferens</name>
    <name type="common">Harmful bloom alga</name>
    <dbReference type="NCBI Taxonomy" id="44056"/>
    <lineage>
        <taxon>Eukaryota</taxon>
        <taxon>Sar</taxon>
        <taxon>Stramenopiles</taxon>
        <taxon>Ochrophyta</taxon>
        <taxon>Pelagophyceae</taxon>
        <taxon>Pelagomonadales</taxon>
        <taxon>Pelagomonadaceae</taxon>
        <taxon>Aureococcus</taxon>
    </lineage>
</organism>
<evidence type="ECO:0000256" key="1">
    <source>
        <dbReference type="ARBA" id="ARBA00038101"/>
    </source>
</evidence>
<accession>F0Y5I5</accession>
<dbReference type="Pfam" id="PF08238">
    <property type="entry name" value="Sel1"/>
    <property type="match status" value="11"/>
</dbReference>
<dbReference type="PANTHER" id="PTHR11102">
    <property type="entry name" value="SEL-1-LIKE PROTEIN"/>
    <property type="match status" value="1"/>
</dbReference>